<dbReference type="PANTHER" id="PTHR46082">
    <property type="entry name" value="ATP/GTP-BINDING PROTEIN-RELATED"/>
    <property type="match status" value="1"/>
</dbReference>
<dbReference type="SUPFAM" id="SSF52540">
    <property type="entry name" value="P-loop containing nucleoside triphosphate hydrolases"/>
    <property type="match status" value="1"/>
</dbReference>
<evidence type="ECO:0000259" key="1">
    <source>
        <dbReference type="Pfam" id="PF13401"/>
    </source>
</evidence>
<dbReference type="AlphaFoldDB" id="A0A9P9FC31"/>
<organism evidence="2 3">
    <name type="scientific">Dactylonectria estremocensis</name>
    <dbReference type="NCBI Taxonomy" id="1079267"/>
    <lineage>
        <taxon>Eukaryota</taxon>
        <taxon>Fungi</taxon>
        <taxon>Dikarya</taxon>
        <taxon>Ascomycota</taxon>
        <taxon>Pezizomycotina</taxon>
        <taxon>Sordariomycetes</taxon>
        <taxon>Hypocreomycetidae</taxon>
        <taxon>Hypocreales</taxon>
        <taxon>Nectriaceae</taxon>
        <taxon>Dactylonectria</taxon>
    </lineage>
</organism>
<dbReference type="Gene3D" id="1.25.40.10">
    <property type="entry name" value="Tetratricopeptide repeat domain"/>
    <property type="match status" value="2"/>
</dbReference>
<dbReference type="OrthoDB" id="5986190at2759"/>
<sequence length="697" mass="79271">MTSHRESSNRDFSGNQLGDNATIIQGDTHLHLPHRPARLPVRVIPYPRNEDLVSRPDLVARVNELLPRTTEAYSAALWGLGGSGKTQLALDYAYRRCKDRDCSVFWVHADNKASFSQDYKAIARKLGVDETLEDRTLFTAVRESIESQPLWALILDNADDLTLFGVGTAEETNSLLEYIPKSPTGTTLWTSRDEHIVGPLVGPGRGVRVGRMTLDEATKLLNMTRNNDQIDDVAETTSLLEELQCLPLAVSQAGAYVRRTSTSVNEYMSMLSKGKQRWETLKDTEFDRHRRPNAANSVLETWAISMNQIRQESKMAHEILHVMGYVDNRSITFELLRAASVHISETTARSRQGTTSRVMRCTSSCMRLESSKKTEAYFSGIAVQVIGELFPKPKRETWSECEKYVRHAVQVGEWAEVSGKKIETTKLLNRISEFLDSRGRWREREPVVVKLLHLQRELFGEKHPTPISTMVSLASTYRKQGRYDEAEPLQVRGLDLQRELLGEKHSDTIKSMHHVASVYREQGRYSEAEAMQVEALGLSREVLGNKHHRTIRSMALLSRTYVKQGRLNEAESIQVEVLNLQRELRGDHHRHTSDYAVSLSSTYFRQGRYNEAESLYVEALYLRLELVGWKHPRTLKIIHNLAHTWHKLGRFNDALSLMEQCVQLRSVIMGSNHPETKLSAEQLAWWRAEGSEGGGAQ</sequence>
<dbReference type="SUPFAM" id="SSF48452">
    <property type="entry name" value="TPR-like"/>
    <property type="match status" value="2"/>
</dbReference>
<evidence type="ECO:0000313" key="2">
    <source>
        <dbReference type="EMBL" id="KAH7159632.1"/>
    </source>
</evidence>
<keyword evidence="2" id="KW-0378">Hydrolase</keyword>
<keyword evidence="3" id="KW-1185">Reference proteome</keyword>
<reference evidence="2" key="1">
    <citation type="journal article" date="2021" name="Nat. Commun.">
        <title>Genetic determinants of endophytism in the Arabidopsis root mycobiome.</title>
        <authorList>
            <person name="Mesny F."/>
            <person name="Miyauchi S."/>
            <person name="Thiergart T."/>
            <person name="Pickel B."/>
            <person name="Atanasova L."/>
            <person name="Karlsson M."/>
            <person name="Huettel B."/>
            <person name="Barry K.W."/>
            <person name="Haridas S."/>
            <person name="Chen C."/>
            <person name="Bauer D."/>
            <person name="Andreopoulos W."/>
            <person name="Pangilinan J."/>
            <person name="LaButti K."/>
            <person name="Riley R."/>
            <person name="Lipzen A."/>
            <person name="Clum A."/>
            <person name="Drula E."/>
            <person name="Henrissat B."/>
            <person name="Kohler A."/>
            <person name="Grigoriev I.V."/>
            <person name="Martin F.M."/>
            <person name="Hacquard S."/>
        </authorList>
    </citation>
    <scope>NUCLEOTIDE SEQUENCE</scope>
    <source>
        <strain evidence="2">MPI-CAGE-AT-0021</strain>
    </source>
</reference>
<proteinExistence type="predicted"/>
<dbReference type="Pfam" id="PF13424">
    <property type="entry name" value="TPR_12"/>
    <property type="match status" value="2"/>
</dbReference>
<dbReference type="PANTHER" id="PTHR46082:SF6">
    <property type="entry name" value="AAA+ ATPASE DOMAIN-CONTAINING PROTEIN-RELATED"/>
    <property type="match status" value="1"/>
</dbReference>
<dbReference type="Pfam" id="PF13374">
    <property type="entry name" value="TPR_10"/>
    <property type="match status" value="1"/>
</dbReference>
<gene>
    <name evidence="2" type="ORF">B0J13DRAFT_670349</name>
</gene>
<dbReference type="Gene3D" id="3.40.50.300">
    <property type="entry name" value="P-loop containing nucleotide triphosphate hydrolases"/>
    <property type="match status" value="1"/>
</dbReference>
<dbReference type="EMBL" id="JAGMUU010000002">
    <property type="protein sequence ID" value="KAH7159632.1"/>
    <property type="molecule type" value="Genomic_DNA"/>
</dbReference>
<evidence type="ECO:0000313" key="3">
    <source>
        <dbReference type="Proteomes" id="UP000717696"/>
    </source>
</evidence>
<dbReference type="InterPro" id="IPR019734">
    <property type="entry name" value="TPR_rpt"/>
</dbReference>
<dbReference type="Pfam" id="PF13401">
    <property type="entry name" value="AAA_22"/>
    <property type="match status" value="1"/>
</dbReference>
<dbReference type="InterPro" id="IPR011990">
    <property type="entry name" value="TPR-like_helical_dom_sf"/>
</dbReference>
<dbReference type="Proteomes" id="UP000717696">
    <property type="component" value="Unassembled WGS sequence"/>
</dbReference>
<dbReference type="InterPro" id="IPR049945">
    <property type="entry name" value="AAA_22"/>
</dbReference>
<dbReference type="InterPro" id="IPR027417">
    <property type="entry name" value="P-loop_NTPase"/>
</dbReference>
<dbReference type="GO" id="GO:0016887">
    <property type="term" value="F:ATP hydrolysis activity"/>
    <property type="evidence" value="ECO:0007669"/>
    <property type="project" value="InterPro"/>
</dbReference>
<accession>A0A9P9FC31</accession>
<comment type="caution">
    <text evidence="2">The sequence shown here is derived from an EMBL/GenBank/DDBJ whole genome shotgun (WGS) entry which is preliminary data.</text>
</comment>
<dbReference type="InterPro" id="IPR053137">
    <property type="entry name" value="NLR-like"/>
</dbReference>
<dbReference type="SMART" id="SM00028">
    <property type="entry name" value="TPR"/>
    <property type="match status" value="4"/>
</dbReference>
<protein>
    <submittedName>
        <fullName evidence="2">P-loop containing nucleoside triphosphate hydrolase protein</fullName>
    </submittedName>
</protein>
<feature type="domain" description="ORC1/DEAH AAA+ ATPase" evidence="1">
    <location>
        <begin position="71"/>
        <end position="175"/>
    </location>
</feature>
<name>A0A9P9FC31_9HYPO</name>